<keyword evidence="2" id="KW-1185">Reference proteome</keyword>
<accession>A0A7V7G2R4</accession>
<dbReference type="RefSeq" id="WP_149326609.1">
    <property type="nucleotide sequence ID" value="NZ_VTPY01000001.1"/>
</dbReference>
<protein>
    <submittedName>
        <fullName evidence="1">Uncharacterized protein</fullName>
    </submittedName>
</protein>
<dbReference type="AlphaFoldDB" id="A0A7V7G2R4"/>
<gene>
    <name evidence="1" type="ORF">F0A17_01755</name>
</gene>
<evidence type="ECO:0000313" key="1">
    <source>
        <dbReference type="EMBL" id="KAA0014399.1"/>
    </source>
</evidence>
<dbReference type="EMBL" id="VTPY01000001">
    <property type="protein sequence ID" value="KAA0014399.1"/>
    <property type="molecule type" value="Genomic_DNA"/>
</dbReference>
<sequence>MPYITVDVDVELDEFDTDDLREELRRRGASADTLPEGFDPIEGKGTVELAEACFEARRRGDDDRALELIDRLIYAALGRII</sequence>
<reference evidence="1 2" key="1">
    <citation type="submission" date="2019-08" db="EMBL/GenBank/DDBJ databases">
        <title>Bioinformatics analysis of the strain L3 and L5.</title>
        <authorList>
            <person name="Li X."/>
        </authorList>
    </citation>
    <scope>NUCLEOTIDE SEQUENCE [LARGE SCALE GENOMIC DNA]</scope>
    <source>
        <strain evidence="1 2">L5</strain>
    </source>
</reference>
<dbReference type="Proteomes" id="UP000486760">
    <property type="component" value="Unassembled WGS sequence"/>
</dbReference>
<proteinExistence type="predicted"/>
<comment type="caution">
    <text evidence="1">The sequence shown here is derived from an EMBL/GenBank/DDBJ whole genome shotgun (WGS) entry which is preliminary data.</text>
</comment>
<evidence type="ECO:0000313" key="2">
    <source>
        <dbReference type="Proteomes" id="UP000486760"/>
    </source>
</evidence>
<organism evidence="1 2">
    <name type="scientific">Billgrantia pellis</name>
    <dbReference type="NCBI Taxonomy" id="2606936"/>
    <lineage>
        <taxon>Bacteria</taxon>
        <taxon>Pseudomonadati</taxon>
        <taxon>Pseudomonadota</taxon>
        <taxon>Gammaproteobacteria</taxon>
        <taxon>Oceanospirillales</taxon>
        <taxon>Halomonadaceae</taxon>
        <taxon>Billgrantia</taxon>
    </lineage>
</organism>
<name>A0A7V7G2R4_9GAMM</name>